<comment type="subcellular location">
    <subcellularLocation>
        <location evidence="1">Membrane</location>
        <topology evidence="1">Multi-pass membrane protein</topology>
    </subcellularLocation>
</comment>
<dbReference type="Pfam" id="PF01027">
    <property type="entry name" value="Bax1-I"/>
    <property type="match status" value="1"/>
</dbReference>
<proteinExistence type="predicted"/>
<feature type="transmembrane region" description="Helical" evidence="6">
    <location>
        <begin position="179"/>
        <end position="197"/>
    </location>
</feature>
<feature type="transmembrane region" description="Helical" evidence="6">
    <location>
        <begin position="146"/>
        <end position="167"/>
    </location>
</feature>
<evidence type="ECO:0000256" key="5">
    <source>
        <dbReference type="SAM" id="MobiDB-lite"/>
    </source>
</evidence>
<dbReference type="Proteomes" id="UP001314263">
    <property type="component" value="Unassembled WGS sequence"/>
</dbReference>
<dbReference type="InterPro" id="IPR006214">
    <property type="entry name" value="Bax_inhibitor_1-related"/>
</dbReference>
<evidence type="ECO:0000256" key="2">
    <source>
        <dbReference type="ARBA" id="ARBA00022692"/>
    </source>
</evidence>
<dbReference type="PANTHER" id="PTHR23291:SF50">
    <property type="entry name" value="PROTEIN LIFEGUARD 4"/>
    <property type="match status" value="1"/>
</dbReference>
<evidence type="ECO:0000256" key="6">
    <source>
        <dbReference type="SAM" id="Phobius"/>
    </source>
</evidence>
<feature type="transmembrane region" description="Helical" evidence="6">
    <location>
        <begin position="328"/>
        <end position="350"/>
    </location>
</feature>
<feature type="transmembrane region" description="Helical" evidence="6">
    <location>
        <begin position="209"/>
        <end position="229"/>
    </location>
</feature>
<dbReference type="GO" id="GO:0016020">
    <property type="term" value="C:membrane"/>
    <property type="evidence" value="ECO:0007669"/>
    <property type="project" value="UniProtKB-SubCell"/>
</dbReference>
<feature type="transmembrane region" description="Helical" evidence="6">
    <location>
        <begin position="265"/>
        <end position="283"/>
    </location>
</feature>
<evidence type="ECO:0000313" key="7">
    <source>
        <dbReference type="EMBL" id="CAK0785382.1"/>
    </source>
</evidence>
<protein>
    <submittedName>
        <fullName evidence="7">Uncharacterized protein</fullName>
    </submittedName>
</protein>
<keyword evidence="3 6" id="KW-1133">Transmembrane helix</keyword>
<keyword evidence="2 6" id="KW-0812">Transmembrane</keyword>
<name>A0AAV1IGP9_9CHLO</name>
<evidence type="ECO:0000256" key="4">
    <source>
        <dbReference type="ARBA" id="ARBA00023136"/>
    </source>
</evidence>
<comment type="caution">
    <text evidence="7">The sequence shown here is derived from an EMBL/GenBank/DDBJ whole genome shotgun (WGS) entry which is preliminary data.</text>
</comment>
<keyword evidence="8" id="KW-1185">Reference proteome</keyword>
<dbReference type="EMBL" id="CAUYUE010000012">
    <property type="protein sequence ID" value="CAK0785382.1"/>
    <property type="molecule type" value="Genomic_DNA"/>
</dbReference>
<reference evidence="7 8" key="1">
    <citation type="submission" date="2023-10" db="EMBL/GenBank/DDBJ databases">
        <authorList>
            <person name="Maclean D."/>
            <person name="Macfadyen A."/>
        </authorList>
    </citation>
    <scope>NUCLEOTIDE SEQUENCE [LARGE SCALE GENOMIC DNA]</scope>
</reference>
<sequence>MVDAPETWEFPKPGTEDELAARMAAEPRESRPGSSEQGPTISEPTATSHQFPAPQSGAYLHTHHYHVIANEPPLATAAAQGLISPAIYGPLPWGHPWPGPYLGSSKGYGPPPPGLGSIDEEAAAAAAEVARLFSQGPVLRAFVQKVLAIVCMQLLFTALVAVLFYVYTPLRLAVIHHPWVWTLCWAVTFVCLVALGYNENARRSYPTNCITLCIFMVSFALLVGIGTSFFHTHLLIEALGLTAVTVACIFIIASSTSVDFTMAGGFLWTCGFVLVLCILFGSFIEDNVFWLIISGAGAILFSAYLLYDLQKLMGGRYLAVHPDDYIYAAVQVYLDVVTLFVLTLGFLNLAGGN</sequence>
<keyword evidence="4 6" id="KW-0472">Membrane</keyword>
<evidence type="ECO:0000256" key="3">
    <source>
        <dbReference type="ARBA" id="ARBA00022989"/>
    </source>
</evidence>
<gene>
    <name evidence="7" type="ORF">CVIRNUC_008590</name>
</gene>
<evidence type="ECO:0000313" key="8">
    <source>
        <dbReference type="Proteomes" id="UP001314263"/>
    </source>
</evidence>
<feature type="region of interest" description="Disordered" evidence="5">
    <location>
        <begin position="1"/>
        <end position="55"/>
    </location>
</feature>
<feature type="transmembrane region" description="Helical" evidence="6">
    <location>
        <begin position="289"/>
        <end position="307"/>
    </location>
</feature>
<evidence type="ECO:0000256" key="1">
    <source>
        <dbReference type="ARBA" id="ARBA00004141"/>
    </source>
</evidence>
<feature type="compositionally biased region" description="Polar residues" evidence="5">
    <location>
        <begin position="32"/>
        <end position="50"/>
    </location>
</feature>
<dbReference type="AlphaFoldDB" id="A0AAV1IGP9"/>
<feature type="transmembrane region" description="Helical" evidence="6">
    <location>
        <begin position="235"/>
        <end position="253"/>
    </location>
</feature>
<organism evidence="7 8">
    <name type="scientific">Coccomyxa viridis</name>
    <dbReference type="NCBI Taxonomy" id="1274662"/>
    <lineage>
        <taxon>Eukaryota</taxon>
        <taxon>Viridiplantae</taxon>
        <taxon>Chlorophyta</taxon>
        <taxon>core chlorophytes</taxon>
        <taxon>Trebouxiophyceae</taxon>
        <taxon>Trebouxiophyceae incertae sedis</taxon>
        <taxon>Coccomyxaceae</taxon>
        <taxon>Coccomyxa</taxon>
    </lineage>
</organism>
<dbReference type="PANTHER" id="PTHR23291">
    <property type="entry name" value="BAX INHIBITOR-RELATED"/>
    <property type="match status" value="1"/>
</dbReference>
<accession>A0AAV1IGP9</accession>